<keyword evidence="6" id="KW-1185">Reference proteome</keyword>
<comment type="similarity">
    <text evidence="1">Belongs to the CRISPR-associated protein Cas6/Cse3/CasE family.</text>
</comment>
<dbReference type="AlphaFoldDB" id="A0A1I0V684"/>
<evidence type="ECO:0000313" key="6">
    <source>
        <dbReference type="Proteomes" id="UP000198619"/>
    </source>
</evidence>
<keyword evidence="3" id="KW-0051">Antiviral defense</keyword>
<evidence type="ECO:0000256" key="3">
    <source>
        <dbReference type="ARBA" id="ARBA00023118"/>
    </source>
</evidence>
<evidence type="ECO:0000256" key="1">
    <source>
        <dbReference type="ARBA" id="ARBA00005937"/>
    </source>
</evidence>
<dbReference type="GO" id="GO:0016788">
    <property type="term" value="F:hydrolase activity, acting on ester bonds"/>
    <property type="evidence" value="ECO:0007669"/>
    <property type="project" value="InterPro"/>
</dbReference>
<dbReference type="EMBL" id="FOKI01000001">
    <property type="protein sequence ID" value="SFA71851.1"/>
    <property type="molecule type" value="Genomic_DNA"/>
</dbReference>
<dbReference type="RefSeq" id="WP_090037856.1">
    <property type="nucleotide sequence ID" value="NZ_FOKI01000001.1"/>
</dbReference>
<accession>A0A1I0V684</accession>
<feature type="domain" description="CRISPR associated protein Cas6 C-terminal" evidence="4">
    <location>
        <begin position="118"/>
        <end position="225"/>
    </location>
</feature>
<dbReference type="OrthoDB" id="86642at2"/>
<evidence type="ECO:0000313" key="5">
    <source>
        <dbReference type="EMBL" id="SFA71851.1"/>
    </source>
</evidence>
<dbReference type="GO" id="GO:0051607">
    <property type="term" value="P:defense response to virus"/>
    <property type="evidence" value="ECO:0007669"/>
    <property type="project" value="UniProtKB-KW"/>
</dbReference>
<gene>
    <name evidence="5" type="ORF">SAMN04488528_1001186</name>
</gene>
<dbReference type="STRING" id="84698.SAMN04488528_1001186"/>
<dbReference type="GO" id="GO:0003723">
    <property type="term" value="F:RNA binding"/>
    <property type="evidence" value="ECO:0007669"/>
    <property type="project" value="UniProtKB-KW"/>
</dbReference>
<dbReference type="InterPro" id="IPR049435">
    <property type="entry name" value="Cas_Cas6_C"/>
</dbReference>
<dbReference type="Proteomes" id="UP000198619">
    <property type="component" value="Unassembled WGS sequence"/>
</dbReference>
<evidence type="ECO:0000259" key="4">
    <source>
        <dbReference type="Pfam" id="PF01881"/>
    </source>
</evidence>
<organism evidence="5 6">
    <name type="scientific">Clostridium frigidicarnis</name>
    <dbReference type="NCBI Taxonomy" id="84698"/>
    <lineage>
        <taxon>Bacteria</taxon>
        <taxon>Bacillati</taxon>
        <taxon>Bacillota</taxon>
        <taxon>Clostridia</taxon>
        <taxon>Eubacteriales</taxon>
        <taxon>Clostridiaceae</taxon>
        <taxon>Clostridium</taxon>
    </lineage>
</organism>
<dbReference type="PANTHER" id="PTHR36984">
    <property type="entry name" value="CRISPR-ASSOCIATED ENDORIBONUCLEASE CAS6 1"/>
    <property type="match status" value="1"/>
</dbReference>
<proteinExistence type="inferred from homology"/>
<name>A0A1I0V684_9CLOT</name>
<evidence type="ECO:0000256" key="2">
    <source>
        <dbReference type="ARBA" id="ARBA00022884"/>
    </source>
</evidence>
<dbReference type="PANTHER" id="PTHR36984:SF1">
    <property type="entry name" value="CRISPR-ASSOCIATED ENDORIBONUCLEASE CAS6 1"/>
    <property type="match status" value="1"/>
</dbReference>
<sequence>MNFVELTVTVLLSNDIYFSNSGYIIGKNINKSMLLSDRLKELHPKKEYKNYVFNSFYPLEKEKTYKKDKLYIFKIRGLDKELMKEMQECLKKLKSNDFNIISVAENEVYQEFIKDLYTVNPVIVTVDNKPWLQGDNLELFKNRLEDNLEKKYKSFFNKEINIKDKFIKNIEFKNRMPMGFNYKGIKLLGNKVRIEIQDNELAQDIAFLAMAIGLGEKNSVIGAGFCN</sequence>
<dbReference type="Pfam" id="PF01881">
    <property type="entry name" value="Cas_Cas6_C"/>
    <property type="match status" value="1"/>
</dbReference>
<dbReference type="InterPro" id="IPR010156">
    <property type="entry name" value="CRISPR-assoc_prot_Cas6"/>
</dbReference>
<dbReference type="NCBIfam" id="TIGR01877">
    <property type="entry name" value="cas_cas6"/>
    <property type="match status" value="1"/>
</dbReference>
<dbReference type="Gene3D" id="3.30.70.1900">
    <property type="match status" value="1"/>
</dbReference>
<keyword evidence="2" id="KW-0694">RNA-binding</keyword>
<protein>
    <submittedName>
        <fullName evidence="5">CRISPR-associated endoribonuclease Cas6</fullName>
    </submittedName>
</protein>
<reference evidence="5 6" key="1">
    <citation type="submission" date="2016-10" db="EMBL/GenBank/DDBJ databases">
        <authorList>
            <person name="de Groot N.N."/>
        </authorList>
    </citation>
    <scope>NUCLEOTIDE SEQUENCE [LARGE SCALE GENOMIC DNA]</scope>
    <source>
        <strain evidence="5 6">DSM 12271</strain>
    </source>
</reference>